<dbReference type="Proteomes" id="UP000003824">
    <property type="component" value="Unassembled WGS sequence"/>
</dbReference>
<sequence length="89" mass="9697">MRRADRPIAATPADRRTHPARSARRALPGLTRRHFLDDRGPQPWWKRPAEPSDPHGPVRGPARNGVLGSPAEGGRGQPVRPGTRDGETG</sequence>
<evidence type="ECO:0000313" key="2">
    <source>
        <dbReference type="EMBL" id="EFE71321.2"/>
    </source>
</evidence>
<evidence type="ECO:0000256" key="1">
    <source>
        <dbReference type="SAM" id="MobiDB-lite"/>
    </source>
</evidence>
<name>D6A146_STRV1</name>
<protein>
    <submittedName>
        <fullName evidence="2">Predicted protein</fullName>
    </submittedName>
</protein>
<organism evidence="2 3">
    <name type="scientific">Streptomyces viridosporus (strain ATCC 14672 / DSM 40746 / JCM 4963 / KCTC 9882 / NRRL B-12104 / FH 1290)</name>
    <name type="common">Streptomyces ghanaensis</name>
    <dbReference type="NCBI Taxonomy" id="566461"/>
    <lineage>
        <taxon>Bacteria</taxon>
        <taxon>Bacillati</taxon>
        <taxon>Actinomycetota</taxon>
        <taxon>Actinomycetes</taxon>
        <taxon>Kitasatosporales</taxon>
        <taxon>Streptomycetaceae</taxon>
        <taxon>Streptomyces</taxon>
    </lineage>
</organism>
<feature type="region of interest" description="Disordered" evidence="1">
    <location>
        <begin position="1"/>
        <end position="89"/>
    </location>
</feature>
<evidence type="ECO:0000313" key="3">
    <source>
        <dbReference type="Proteomes" id="UP000003824"/>
    </source>
</evidence>
<accession>D6A146</accession>
<gene>
    <name evidence="2" type="ORF">SSFG_06559</name>
</gene>
<proteinExistence type="predicted"/>
<dbReference type="EMBL" id="DS999641">
    <property type="protein sequence ID" value="EFE71321.2"/>
    <property type="molecule type" value="Genomic_DNA"/>
</dbReference>
<reference evidence="3" key="1">
    <citation type="submission" date="2008-12" db="EMBL/GenBank/DDBJ databases">
        <title>Annotation of Streptomyces ghanaensis ATCC 14672.</title>
        <authorList>
            <consortium name="The Broad Institute Genome Sequencing Platform"/>
            <consortium name="Broad Institute Microbial Sequencing Center"/>
            <person name="Fischbach M."/>
            <person name="Ward D."/>
            <person name="Young S."/>
            <person name="Kodira C.D."/>
            <person name="Zeng Q."/>
            <person name="Koehrsen M."/>
            <person name="Godfrey P."/>
            <person name="Alvarado L."/>
            <person name="Berlin A.M."/>
            <person name="Borenstein D."/>
            <person name="Chen Z."/>
            <person name="Engels R."/>
            <person name="Freedman E."/>
            <person name="Gellesch M."/>
            <person name="Goldberg J."/>
            <person name="Griggs A."/>
            <person name="Gujja S."/>
            <person name="Heiman D.I."/>
            <person name="Hepburn T.A."/>
            <person name="Howarth C."/>
            <person name="Jen D."/>
            <person name="Larson L."/>
            <person name="Lewis B."/>
            <person name="Mehta T."/>
            <person name="Park D."/>
            <person name="Pearson M."/>
            <person name="Roberts A."/>
            <person name="Saif S."/>
            <person name="Shea T.D."/>
            <person name="Shenoy N."/>
            <person name="Sisk P."/>
            <person name="Stolte C."/>
            <person name="Sykes S.N."/>
            <person name="Walk T."/>
            <person name="White J."/>
            <person name="Yandava C."/>
            <person name="Straight P."/>
            <person name="Clardy J."/>
            <person name="Hung D."/>
            <person name="Kolter R."/>
            <person name="Mekalanos J."/>
            <person name="Walker S."/>
            <person name="Walsh C.T."/>
            <person name="Wieland B.L.C."/>
            <person name="Ilzarbe M."/>
            <person name="Galagan J."/>
            <person name="Nusbaum C."/>
            <person name="Birren B."/>
        </authorList>
    </citation>
    <scope>NUCLEOTIDE SEQUENCE [LARGE SCALE GENOMIC DNA]</scope>
    <source>
        <strain evidence="3">ATCC 14672 / DSM 40746 / JCM 4963 / KCTC 9882 / NRRL B-12104 / FH 1290</strain>
    </source>
</reference>
<dbReference type="AlphaFoldDB" id="D6A146"/>